<protein>
    <submittedName>
        <fullName evidence="1">Uncharacterized protein</fullName>
    </submittedName>
</protein>
<comment type="caution">
    <text evidence="1">The sequence shown here is derived from an EMBL/GenBank/DDBJ whole genome shotgun (WGS) entry which is preliminary data.</text>
</comment>
<reference evidence="1" key="1">
    <citation type="submission" date="2018-11" db="EMBL/GenBank/DDBJ databases">
        <authorList>
            <consortium name="Pathogen Informatics"/>
        </authorList>
    </citation>
    <scope>NUCLEOTIDE SEQUENCE</scope>
</reference>
<sequence length="88" mass="9956">MRIRSRAAWVRDRDGLPLPMQLVPFYTPTFYFRQVKPINLTVSFLHLFGCLVLGKVVFKSAEAGPTRCQFGTVFTTDSVMTEIAGLRS</sequence>
<accession>A0A3S5CD00</accession>
<proteinExistence type="predicted"/>
<organism evidence="1 2">
    <name type="scientific">Protopolystoma xenopodis</name>
    <dbReference type="NCBI Taxonomy" id="117903"/>
    <lineage>
        <taxon>Eukaryota</taxon>
        <taxon>Metazoa</taxon>
        <taxon>Spiralia</taxon>
        <taxon>Lophotrochozoa</taxon>
        <taxon>Platyhelminthes</taxon>
        <taxon>Monogenea</taxon>
        <taxon>Polyopisthocotylea</taxon>
        <taxon>Polystomatidea</taxon>
        <taxon>Polystomatidae</taxon>
        <taxon>Protopolystoma</taxon>
    </lineage>
</organism>
<name>A0A3S5CD00_9PLAT</name>
<gene>
    <name evidence="1" type="ORF">PXEA_LOCUS4357</name>
</gene>
<evidence type="ECO:0000313" key="2">
    <source>
        <dbReference type="Proteomes" id="UP000784294"/>
    </source>
</evidence>
<keyword evidence="2" id="KW-1185">Reference proteome</keyword>
<evidence type="ECO:0000313" key="1">
    <source>
        <dbReference type="EMBL" id="VEL10917.1"/>
    </source>
</evidence>
<dbReference type="EMBL" id="CAAALY010010290">
    <property type="protein sequence ID" value="VEL10917.1"/>
    <property type="molecule type" value="Genomic_DNA"/>
</dbReference>
<dbReference type="Proteomes" id="UP000784294">
    <property type="component" value="Unassembled WGS sequence"/>
</dbReference>
<dbReference type="AlphaFoldDB" id="A0A3S5CD00"/>